<keyword evidence="1" id="KW-0472">Membrane</keyword>
<dbReference type="Proteomes" id="UP000468650">
    <property type="component" value="Unassembled WGS sequence"/>
</dbReference>
<dbReference type="SUPFAM" id="SSF53448">
    <property type="entry name" value="Nucleotide-diphospho-sugar transferases"/>
    <property type="match status" value="1"/>
</dbReference>
<feature type="domain" description="Glycosyltransferase 2-like" evidence="2">
    <location>
        <begin position="47"/>
        <end position="180"/>
    </location>
</feature>
<organism evidence="3 4">
    <name type="scientific">Phaeocystidibacter luteus</name>
    <dbReference type="NCBI Taxonomy" id="911197"/>
    <lineage>
        <taxon>Bacteria</taxon>
        <taxon>Pseudomonadati</taxon>
        <taxon>Bacteroidota</taxon>
        <taxon>Flavobacteriia</taxon>
        <taxon>Flavobacteriales</taxon>
        <taxon>Phaeocystidibacteraceae</taxon>
        <taxon>Phaeocystidibacter</taxon>
    </lineage>
</organism>
<keyword evidence="4" id="KW-1185">Reference proteome</keyword>
<sequence length="374" mass="42593">MDTNLIFFSLFAVVAAIQFLYWVVVFSRFAFKKPHESQQADLLPPVSVVVVGRNEAENFKKNLPAILNQDYPRFEVVAVNDQSSDESEDVIEKLQLEYPNLKLVKVPENDKFWNGKKFGLALGIKATEHEHLLLTDADCYPSSPDWIKEMISGFMGGKELVLGYGDVEKTGGFINALSRFETMQTALQYFAWSFWGMTYMGVGRNLAYRKSLWFEQNGFIKHIHIPSGDDDLFVNAAAKVGKVGRVAKNTAHTITESKTTWKNWIKQKRRHFSTSSLYKPHQLVLLGTFGSSMLAFWPAFILALIFTDGTLQHLVLGLAGLRLIYQYTIGFMASRFFGHKDVVALWPIYELIWVLSGMYLHLVNAWKGKPKGWK</sequence>
<dbReference type="Gene3D" id="3.90.550.10">
    <property type="entry name" value="Spore Coat Polysaccharide Biosynthesis Protein SpsA, Chain A"/>
    <property type="match status" value="1"/>
</dbReference>
<keyword evidence="1" id="KW-0812">Transmembrane</keyword>
<proteinExistence type="predicted"/>
<dbReference type="GO" id="GO:0016740">
    <property type="term" value="F:transferase activity"/>
    <property type="evidence" value="ECO:0007669"/>
    <property type="project" value="UniProtKB-KW"/>
</dbReference>
<evidence type="ECO:0000259" key="2">
    <source>
        <dbReference type="Pfam" id="PF00535"/>
    </source>
</evidence>
<keyword evidence="1" id="KW-1133">Transmembrane helix</keyword>
<dbReference type="AlphaFoldDB" id="A0A6N6RE93"/>
<dbReference type="EMBL" id="WBVO01000013">
    <property type="protein sequence ID" value="KAB2806767.1"/>
    <property type="molecule type" value="Genomic_DNA"/>
</dbReference>
<feature type="transmembrane region" description="Helical" evidence="1">
    <location>
        <begin position="6"/>
        <end position="31"/>
    </location>
</feature>
<feature type="transmembrane region" description="Helical" evidence="1">
    <location>
        <begin position="283"/>
        <end position="305"/>
    </location>
</feature>
<accession>A0A6N6RE93</accession>
<dbReference type="InterPro" id="IPR050834">
    <property type="entry name" value="Glycosyltransf_2"/>
</dbReference>
<reference evidence="3 4" key="1">
    <citation type="submission" date="2019-09" db="EMBL/GenBank/DDBJ databases">
        <title>Genomes of family Cryomorphaceae.</title>
        <authorList>
            <person name="Bowman J.P."/>
        </authorList>
    </citation>
    <scope>NUCLEOTIDE SEQUENCE [LARGE SCALE GENOMIC DNA]</scope>
    <source>
        <strain evidence="3 4">LMG 25704</strain>
    </source>
</reference>
<evidence type="ECO:0000313" key="4">
    <source>
        <dbReference type="Proteomes" id="UP000468650"/>
    </source>
</evidence>
<gene>
    <name evidence="3" type="ORF">F8C67_12930</name>
</gene>
<dbReference type="PANTHER" id="PTHR43685">
    <property type="entry name" value="GLYCOSYLTRANSFERASE"/>
    <property type="match status" value="1"/>
</dbReference>
<feature type="transmembrane region" description="Helical" evidence="1">
    <location>
        <begin position="342"/>
        <end position="362"/>
    </location>
</feature>
<dbReference type="InterPro" id="IPR029044">
    <property type="entry name" value="Nucleotide-diphossugar_trans"/>
</dbReference>
<feature type="transmembrane region" description="Helical" evidence="1">
    <location>
        <begin position="311"/>
        <end position="330"/>
    </location>
</feature>
<name>A0A6N6RE93_9FLAO</name>
<dbReference type="InterPro" id="IPR001173">
    <property type="entry name" value="Glyco_trans_2-like"/>
</dbReference>
<dbReference type="OrthoDB" id="9800276at2"/>
<keyword evidence="3" id="KW-0808">Transferase</keyword>
<dbReference type="Pfam" id="PF00535">
    <property type="entry name" value="Glycos_transf_2"/>
    <property type="match status" value="1"/>
</dbReference>
<comment type="caution">
    <text evidence="3">The sequence shown here is derived from an EMBL/GenBank/DDBJ whole genome shotgun (WGS) entry which is preliminary data.</text>
</comment>
<evidence type="ECO:0000313" key="3">
    <source>
        <dbReference type="EMBL" id="KAB2806767.1"/>
    </source>
</evidence>
<dbReference type="RefSeq" id="WP_151668284.1">
    <property type="nucleotide sequence ID" value="NZ_WBVO01000013.1"/>
</dbReference>
<evidence type="ECO:0000256" key="1">
    <source>
        <dbReference type="SAM" id="Phobius"/>
    </source>
</evidence>
<dbReference type="PANTHER" id="PTHR43685:SF2">
    <property type="entry name" value="GLYCOSYLTRANSFERASE 2-LIKE DOMAIN-CONTAINING PROTEIN"/>
    <property type="match status" value="1"/>
</dbReference>
<protein>
    <submittedName>
        <fullName evidence="3">Glycosyltransferase</fullName>
    </submittedName>
</protein>